<dbReference type="AlphaFoldDB" id="A0A4T0JJK6"/>
<dbReference type="EMBL" id="SPOI01000003">
    <property type="protein sequence ID" value="TIB42907.1"/>
    <property type="molecule type" value="Genomic_DNA"/>
</dbReference>
<dbReference type="GO" id="GO:0045048">
    <property type="term" value="P:protein insertion into ER membrane"/>
    <property type="evidence" value="ECO:0007669"/>
    <property type="project" value="InterPro"/>
</dbReference>
<dbReference type="Proteomes" id="UP000310689">
    <property type="component" value="Unassembled WGS sequence"/>
</dbReference>
<dbReference type="PANTHER" id="PTHR12875:SF0">
    <property type="entry name" value="GOLGI TO ER TRAFFIC PROTEIN 4 HOMOLOG"/>
    <property type="match status" value="1"/>
</dbReference>
<dbReference type="Pfam" id="PF04190">
    <property type="entry name" value="GET4"/>
    <property type="match status" value="1"/>
</dbReference>
<accession>A0A4T0JJK6</accession>
<dbReference type="GO" id="GO:0005829">
    <property type="term" value="C:cytosol"/>
    <property type="evidence" value="ECO:0007669"/>
    <property type="project" value="TreeGrafter"/>
</dbReference>
<sequence>MLDKSLRSILPLLDSGDHYGAHQRTRTAAARLSRNGIQGQYTAIELLFIVSKSLLEKSQWASGVDVSIMMIDAMAKLEAPWEPTHKAHVTQLIGLCTSQSTWRKKLIDAAISSSAKSFNIPSGHPDILQYIGNLYYKESSFNVAEHYLMLASKKESATILAKMYMQWALSNNQYHDDVGRFALRGVLGFILAEQVECAITFTLNFLIELQLSHPNTILESQPLDGITLTQSHTLNFAQLIIACIQRSGTSNIAQEWKSLVDYYRNSSSIVNTQPVTQACAKIGSLYFDIKPMQSSGNMMDIMSSLLGGAPAQSISKRKLANTSVGELD</sequence>
<dbReference type="Gene3D" id="1.25.40.10">
    <property type="entry name" value="Tetratricopeptide repeat domain"/>
    <property type="match status" value="1"/>
</dbReference>
<evidence type="ECO:0000256" key="1">
    <source>
        <dbReference type="ARBA" id="ARBA00005351"/>
    </source>
</evidence>
<evidence type="ECO:0008006" key="4">
    <source>
        <dbReference type="Google" id="ProtNLM"/>
    </source>
</evidence>
<comment type="similarity">
    <text evidence="1">Belongs to the GET4 family.</text>
</comment>
<evidence type="ECO:0000313" key="2">
    <source>
        <dbReference type="EMBL" id="TIB42907.1"/>
    </source>
</evidence>
<name>A0A4T0JJK6_WALIC</name>
<protein>
    <recommendedName>
        <fullName evidence="4">Golgi to ER traffic protein 4</fullName>
    </recommendedName>
</protein>
<organism evidence="2 3">
    <name type="scientific">Wallemia ichthyophaga</name>
    <dbReference type="NCBI Taxonomy" id="245174"/>
    <lineage>
        <taxon>Eukaryota</taxon>
        <taxon>Fungi</taxon>
        <taxon>Dikarya</taxon>
        <taxon>Basidiomycota</taxon>
        <taxon>Wallemiomycotina</taxon>
        <taxon>Wallemiomycetes</taxon>
        <taxon>Wallemiales</taxon>
        <taxon>Wallemiaceae</taxon>
        <taxon>Wallemia</taxon>
    </lineage>
</organism>
<evidence type="ECO:0000313" key="3">
    <source>
        <dbReference type="Proteomes" id="UP000310689"/>
    </source>
</evidence>
<gene>
    <name evidence="2" type="ORF">E3P86_00191</name>
</gene>
<dbReference type="InterPro" id="IPR011990">
    <property type="entry name" value="TPR-like_helical_dom_sf"/>
</dbReference>
<proteinExistence type="inferred from homology"/>
<dbReference type="PANTHER" id="PTHR12875">
    <property type="entry name" value="GOLGI TO ER TRAFFIC PROTEIN 4 HOMOLOG"/>
    <property type="match status" value="1"/>
</dbReference>
<reference evidence="2 3" key="1">
    <citation type="submission" date="2019-03" db="EMBL/GenBank/DDBJ databases">
        <title>Sequencing 23 genomes of Wallemia ichthyophaga.</title>
        <authorList>
            <person name="Gostincar C."/>
        </authorList>
    </citation>
    <scope>NUCLEOTIDE SEQUENCE [LARGE SCALE GENOMIC DNA]</scope>
    <source>
        <strain evidence="2 3">EXF-6200</strain>
    </source>
</reference>
<dbReference type="InterPro" id="IPR007317">
    <property type="entry name" value="GET4"/>
</dbReference>
<comment type="caution">
    <text evidence="2">The sequence shown here is derived from an EMBL/GenBank/DDBJ whole genome shotgun (WGS) entry which is preliminary data.</text>
</comment>